<organism evidence="1 2">
    <name type="scientific">Hibiscus sabdariffa</name>
    <name type="common">roselle</name>
    <dbReference type="NCBI Taxonomy" id="183260"/>
    <lineage>
        <taxon>Eukaryota</taxon>
        <taxon>Viridiplantae</taxon>
        <taxon>Streptophyta</taxon>
        <taxon>Embryophyta</taxon>
        <taxon>Tracheophyta</taxon>
        <taxon>Spermatophyta</taxon>
        <taxon>Magnoliopsida</taxon>
        <taxon>eudicotyledons</taxon>
        <taxon>Gunneridae</taxon>
        <taxon>Pentapetalae</taxon>
        <taxon>rosids</taxon>
        <taxon>malvids</taxon>
        <taxon>Malvales</taxon>
        <taxon>Malvaceae</taxon>
        <taxon>Malvoideae</taxon>
        <taxon>Hibiscus</taxon>
    </lineage>
</organism>
<accession>A0ABR1ZME6</accession>
<evidence type="ECO:0000313" key="2">
    <source>
        <dbReference type="Proteomes" id="UP001396334"/>
    </source>
</evidence>
<evidence type="ECO:0000313" key="1">
    <source>
        <dbReference type="EMBL" id="KAK8481802.1"/>
    </source>
</evidence>
<dbReference type="Proteomes" id="UP001396334">
    <property type="component" value="Unassembled WGS sequence"/>
</dbReference>
<proteinExistence type="predicted"/>
<name>A0ABR1ZME6_9ROSI</name>
<gene>
    <name evidence="1" type="ORF">V6N11_075633</name>
</gene>
<reference evidence="1 2" key="1">
    <citation type="journal article" date="2024" name="G3 (Bethesda)">
        <title>Genome assembly of Hibiscus sabdariffa L. provides insights into metabolisms of medicinal natural products.</title>
        <authorList>
            <person name="Kim T."/>
        </authorList>
    </citation>
    <scope>NUCLEOTIDE SEQUENCE [LARGE SCALE GENOMIC DNA]</scope>
    <source>
        <strain evidence="1">TK-2024</strain>
        <tissue evidence="1">Old leaves</tissue>
    </source>
</reference>
<dbReference type="EMBL" id="JBBPBN010000852">
    <property type="protein sequence ID" value="KAK8481802.1"/>
    <property type="molecule type" value="Genomic_DNA"/>
</dbReference>
<protein>
    <submittedName>
        <fullName evidence="1">Uncharacterized protein</fullName>
    </submittedName>
</protein>
<sequence>MALGPFLGHYLIVDRVSIDFNTSQAYPSRFMTWVRLFGLSITCYKKSMLKATGSHIGSINKFDFHSDNGCIQLVEYDSFLIVCYGCGTCGHTQDLYLKLSTPLTTT</sequence>
<comment type="caution">
    <text evidence="1">The sequence shown here is derived from an EMBL/GenBank/DDBJ whole genome shotgun (WGS) entry which is preliminary data.</text>
</comment>
<keyword evidence="2" id="KW-1185">Reference proteome</keyword>